<gene>
    <name evidence="2" type="ORF">PsYK624_094840</name>
</gene>
<sequence>MFFYISFLRPPPYQVPPGVPVAITPQVANDLRTELFTEAQDIYYSWLPASPAGGAPQHPIHIPRPVKLTTWREANAYREVPVPPPQAARDGQTYRLVLTAHSQGVPYIANLAADATGERPLPVLSMPIAFSSRRGAGPAKQERVERVYRVCSDTGEQAFLSVKEQTSFDLDKKVWDSGIGLSSWVTGLFQGTVDTSASPLVSELRVALTAQDCQVLELGAGTGIVSLALGALRSSRQGAEPSGCIITTDLASAMPLLEENIAANKALFRNAAATPEAAVLDWDEQELPSRVAAIGSGFDVILMADVTYNTASFPALVRTLAAVLAIGDPQPPRPPPLVLLGYKERDAAERTLWELAAGVGVAFERVGERRGAGGSPVEVWLARARGGGAKRRGEAQASPAPGARRGAGDSD</sequence>
<proteinExistence type="predicted"/>
<name>A0A9P3LFI2_9APHY</name>
<dbReference type="SUPFAM" id="SSF53335">
    <property type="entry name" value="S-adenosyl-L-methionine-dependent methyltransferases"/>
    <property type="match status" value="1"/>
</dbReference>
<accession>A0A9P3LFI2</accession>
<dbReference type="InterPro" id="IPR019410">
    <property type="entry name" value="Methyltransf_16"/>
</dbReference>
<reference evidence="2 3" key="1">
    <citation type="submission" date="2021-08" db="EMBL/GenBank/DDBJ databases">
        <title>Draft Genome Sequence of Phanerochaete sordida strain YK-624.</title>
        <authorList>
            <person name="Mori T."/>
            <person name="Dohra H."/>
            <person name="Suzuki T."/>
            <person name="Kawagishi H."/>
            <person name="Hirai H."/>
        </authorList>
    </citation>
    <scope>NUCLEOTIDE SEQUENCE [LARGE SCALE GENOMIC DNA]</scope>
    <source>
        <strain evidence="2 3">YK-624</strain>
    </source>
</reference>
<dbReference type="GO" id="GO:0005634">
    <property type="term" value="C:nucleus"/>
    <property type="evidence" value="ECO:0007669"/>
    <property type="project" value="TreeGrafter"/>
</dbReference>
<dbReference type="GO" id="GO:0005737">
    <property type="term" value="C:cytoplasm"/>
    <property type="evidence" value="ECO:0007669"/>
    <property type="project" value="TreeGrafter"/>
</dbReference>
<dbReference type="EMBL" id="BPQB01000031">
    <property type="protein sequence ID" value="GJE93325.1"/>
    <property type="molecule type" value="Genomic_DNA"/>
</dbReference>
<dbReference type="PANTHER" id="PTHR14614">
    <property type="entry name" value="HEPATOCELLULAR CARCINOMA-ASSOCIATED ANTIGEN"/>
    <property type="match status" value="1"/>
</dbReference>
<evidence type="ECO:0008006" key="4">
    <source>
        <dbReference type="Google" id="ProtNLM"/>
    </source>
</evidence>
<dbReference type="PANTHER" id="PTHR14614:SF162">
    <property type="entry name" value="EXPRESSED PROTEIN"/>
    <property type="match status" value="1"/>
</dbReference>
<evidence type="ECO:0000313" key="2">
    <source>
        <dbReference type="EMBL" id="GJE93325.1"/>
    </source>
</evidence>
<dbReference type="AlphaFoldDB" id="A0A9P3LFI2"/>
<organism evidence="2 3">
    <name type="scientific">Phanerochaete sordida</name>
    <dbReference type="NCBI Taxonomy" id="48140"/>
    <lineage>
        <taxon>Eukaryota</taxon>
        <taxon>Fungi</taxon>
        <taxon>Dikarya</taxon>
        <taxon>Basidiomycota</taxon>
        <taxon>Agaricomycotina</taxon>
        <taxon>Agaricomycetes</taxon>
        <taxon>Polyporales</taxon>
        <taxon>Phanerochaetaceae</taxon>
        <taxon>Phanerochaete</taxon>
    </lineage>
</organism>
<dbReference type="Pfam" id="PF10294">
    <property type="entry name" value="Methyltransf_16"/>
    <property type="match status" value="1"/>
</dbReference>
<dbReference type="InterPro" id="IPR029063">
    <property type="entry name" value="SAM-dependent_MTases_sf"/>
</dbReference>
<evidence type="ECO:0000313" key="3">
    <source>
        <dbReference type="Proteomes" id="UP000703269"/>
    </source>
</evidence>
<evidence type="ECO:0000256" key="1">
    <source>
        <dbReference type="SAM" id="MobiDB-lite"/>
    </source>
</evidence>
<comment type="caution">
    <text evidence="2">The sequence shown here is derived from an EMBL/GenBank/DDBJ whole genome shotgun (WGS) entry which is preliminary data.</text>
</comment>
<feature type="compositionally biased region" description="Low complexity" evidence="1">
    <location>
        <begin position="395"/>
        <end position="404"/>
    </location>
</feature>
<protein>
    <recommendedName>
        <fullName evidence="4">Methyltransferase-domain-containing protein</fullName>
    </recommendedName>
</protein>
<dbReference type="OrthoDB" id="413520at2759"/>
<keyword evidence="3" id="KW-1185">Reference proteome</keyword>
<dbReference type="Proteomes" id="UP000703269">
    <property type="component" value="Unassembled WGS sequence"/>
</dbReference>
<dbReference type="GO" id="GO:0008757">
    <property type="term" value="F:S-adenosylmethionine-dependent methyltransferase activity"/>
    <property type="evidence" value="ECO:0007669"/>
    <property type="project" value="UniProtKB-ARBA"/>
</dbReference>
<dbReference type="Gene3D" id="3.40.50.150">
    <property type="entry name" value="Vaccinia Virus protein VP39"/>
    <property type="match status" value="1"/>
</dbReference>
<feature type="region of interest" description="Disordered" evidence="1">
    <location>
        <begin position="386"/>
        <end position="411"/>
    </location>
</feature>